<evidence type="ECO:0000256" key="1">
    <source>
        <dbReference type="ARBA" id="ARBA00004173"/>
    </source>
</evidence>
<evidence type="ECO:0000256" key="3">
    <source>
        <dbReference type="ARBA" id="ARBA00022980"/>
    </source>
</evidence>
<proteinExistence type="inferred from homology"/>
<evidence type="ECO:0000256" key="5">
    <source>
        <dbReference type="ARBA" id="ARBA00023274"/>
    </source>
</evidence>
<organism evidence="7 8">
    <name type="scientific">Parelaphostrongylus tenuis</name>
    <name type="common">Meningeal worm</name>
    <dbReference type="NCBI Taxonomy" id="148309"/>
    <lineage>
        <taxon>Eukaryota</taxon>
        <taxon>Metazoa</taxon>
        <taxon>Ecdysozoa</taxon>
        <taxon>Nematoda</taxon>
        <taxon>Chromadorea</taxon>
        <taxon>Rhabditida</taxon>
        <taxon>Rhabditina</taxon>
        <taxon>Rhabditomorpha</taxon>
        <taxon>Strongyloidea</taxon>
        <taxon>Metastrongylidae</taxon>
        <taxon>Parelaphostrongylus</taxon>
    </lineage>
</organism>
<gene>
    <name evidence="7" type="ORF">KIN20_004987</name>
</gene>
<comment type="caution">
    <text evidence="7">The sequence shown here is derived from an EMBL/GenBank/DDBJ whole genome shotgun (WGS) entry which is preliminary data.</text>
</comment>
<dbReference type="GO" id="GO:0005762">
    <property type="term" value="C:mitochondrial large ribosomal subunit"/>
    <property type="evidence" value="ECO:0007669"/>
    <property type="project" value="TreeGrafter"/>
</dbReference>
<dbReference type="Proteomes" id="UP001196413">
    <property type="component" value="Unassembled WGS sequence"/>
</dbReference>
<reference evidence="7" key="1">
    <citation type="submission" date="2021-06" db="EMBL/GenBank/DDBJ databases">
        <title>Parelaphostrongylus tenuis whole genome reference sequence.</title>
        <authorList>
            <person name="Garwood T.J."/>
            <person name="Larsen P.A."/>
            <person name="Fountain-Jones N.M."/>
            <person name="Garbe J.R."/>
            <person name="Macchietto M.G."/>
            <person name="Kania S.A."/>
            <person name="Gerhold R.W."/>
            <person name="Richards J.E."/>
            <person name="Wolf T.M."/>
        </authorList>
    </citation>
    <scope>NUCLEOTIDE SEQUENCE</scope>
    <source>
        <strain evidence="7">MNPRO001-30</strain>
        <tissue evidence="7">Meninges</tissue>
    </source>
</reference>
<dbReference type="Gene3D" id="6.10.330.20">
    <property type="match status" value="1"/>
</dbReference>
<dbReference type="AlphaFoldDB" id="A0AAD5QH56"/>
<evidence type="ECO:0000256" key="4">
    <source>
        <dbReference type="ARBA" id="ARBA00023128"/>
    </source>
</evidence>
<comment type="subcellular location">
    <subcellularLocation>
        <location evidence="1">Mitochondrion</location>
    </subcellularLocation>
</comment>
<dbReference type="GO" id="GO:0003735">
    <property type="term" value="F:structural constituent of ribosome"/>
    <property type="evidence" value="ECO:0007669"/>
    <property type="project" value="InterPro"/>
</dbReference>
<evidence type="ECO:0000256" key="6">
    <source>
        <dbReference type="ARBA" id="ARBA00035289"/>
    </source>
</evidence>
<evidence type="ECO:0000313" key="8">
    <source>
        <dbReference type="Proteomes" id="UP001196413"/>
    </source>
</evidence>
<protein>
    <recommendedName>
        <fullName evidence="6">Large ribosomal subunit protein uL29m</fullName>
    </recommendedName>
</protein>
<dbReference type="GO" id="GO:0032543">
    <property type="term" value="P:mitochondrial translation"/>
    <property type="evidence" value="ECO:0007669"/>
    <property type="project" value="TreeGrafter"/>
</dbReference>
<dbReference type="PANTHER" id="PTHR21183">
    <property type="entry name" value="RIBOSOMAL PROTEIN L47, MITOCHONDRIAL-RELATED"/>
    <property type="match status" value="1"/>
</dbReference>
<keyword evidence="3" id="KW-0689">Ribosomal protein</keyword>
<dbReference type="PANTHER" id="PTHR21183:SF18">
    <property type="entry name" value="LARGE RIBOSOMAL SUBUNIT PROTEIN UL29M"/>
    <property type="match status" value="1"/>
</dbReference>
<sequence length="223" mass="26492">MFLSAASRAVSVGCKKSIRQLSSTPLVKNQIFRQFFDDEENFGKSELRPKKRPGRSWSEDELRLKRNSDLHKLWYVCLKERNMLLTMQIAYVSNARSMPNPERIDRVNETMRNIESVVHERNEAYYRLETGDGASPPMRTVTSFMGFTYKKPAEEHLEPPKEGLKEYEVPYLDDDAYMMQKLWAEKEFMKERDRKDIEAHREIVTEEMRRFRKGGPRVFNRIQ</sequence>
<keyword evidence="4" id="KW-0496">Mitochondrion</keyword>
<comment type="similarity">
    <text evidence="2">Belongs to the universal ribosomal protein uL29 family.</text>
</comment>
<keyword evidence="8" id="KW-1185">Reference proteome</keyword>
<name>A0AAD5QH56_PARTN</name>
<dbReference type="InterPro" id="IPR010729">
    <property type="entry name" value="Ribosomal_uL29_mit"/>
</dbReference>
<dbReference type="InterPro" id="IPR038340">
    <property type="entry name" value="MRP-L47_sf"/>
</dbReference>
<evidence type="ECO:0000256" key="2">
    <source>
        <dbReference type="ARBA" id="ARBA00009254"/>
    </source>
</evidence>
<dbReference type="EMBL" id="JAHQIW010000662">
    <property type="protein sequence ID" value="KAJ1349419.1"/>
    <property type="molecule type" value="Genomic_DNA"/>
</dbReference>
<keyword evidence="5" id="KW-0687">Ribonucleoprotein</keyword>
<evidence type="ECO:0000313" key="7">
    <source>
        <dbReference type="EMBL" id="KAJ1349419.1"/>
    </source>
</evidence>
<dbReference type="Pfam" id="PF06984">
    <property type="entry name" value="MRP-L47"/>
    <property type="match status" value="1"/>
</dbReference>
<accession>A0AAD5QH56</accession>